<protein>
    <submittedName>
        <fullName evidence="2">Outer membrane beta-barrel protein</fullName>
    </submittedName>
</protein>
<dbReference type="EMBL" id="JAUFQU010000001">
    <property type="protein sequence ID" value="MDN3708806.1"/>
    <property type="molecule type" value="Genomic_DNA"/>
</dbReference>
<comment type="caution">
    <text evidence="2">The sequence shown here is derived from an EMBL/GenBank/DDBJ whole genome shotgun (WGS) entry which is preliminary data.</text>
</comment>
<feature type="signal peptide" evidence="1">
    <location>
        <begin position="1"/>
        <end position="20"/>
    </location>
</feature>
<reference evidence="2" key="3">
    <citation type="submission" date="2023-06" db="EMBL/GenBank/DDBJ databases">
        <authorList>
            <person name="Lucena T."/>
            <person name="Sun Q."/>
        </authorList>
    </citation>
    <scope>NUCLEOTIDE SEQUENCE</scope>
    <source>
        <strain evidence="2">CECT 7184</strain>
    </source>
</reference>
<keyword evidence="4" id="KW-1185">Reference proteome</keyword>
<dbReference type="EMBL" id="JAUFQU010000001">
    <property type="protein sequence ID" value="MDN3705537.1"/>
    <property type="molecule type" value="Genomic_DNA"/>
</dbReference>
<evidence type="ECO:0000313" key="4">
    <source>
        <dbReference type="Proteomes" id="UP001242368"/>
    </source>
</evidence>
<name>A0ABT8CPQ5_9FLAO</name>
<evidence type="ECO:0000256" key="1">
    <source>
        <dbReference type="SAM" id="SignalP"/>
    </source>
</evidence>
<dbReference type="Proteomes" id="UP001242368">
    <property type="component" value="Unassembled WGS sequence"/>
</dbReference>
<proteinExistence type="predicted"/>
<dbReference type="SUPFAM" id="SSF56925">
    <property type="entry name" value="OMPA-like"/>
    <property type="match status" value="1"/>
</dbReference>
<dbReference type="InterPro" id="IPR011250">
    <property type="entry name" value="OMP/PagP_B-barrel"/>
</dbReference>
<sequence length="192" mass="20281">MKKNLFLIGLLFSAVSFVNAQEITTPQYAEKVGTKPIQQGNWMIGGSLGSLGYSFEGENFNINVTPRAGYFISDGIAIGLGVNAGLETVKDGDNIWNYGVMPFVRYYFPEGASSTGRFFGQGEIGISGSNGGTSDTSFAFGIGAGYAHFISQNVALEAIAGYNYSKSNASSAQAQNGLGFAVGFQIYLPGKK</sequence>
<reference evidence="4" key="2">
    <citation type="journal article" date="2019" name="Int. J. Syst. Evol. Microbiol.">
        <title>The Global Catalogue of Microorganisms (GCM) 10K type strain sequencing project: providing services to taxonomists for standard genome sequencing and annotation.</title>
        <authorList>
            <consortium name="The Broad Institute Genomics Platform"/>
            <consortium name="The Broad Institute Genome Sequencing Center for Infectious Disease"/>
            <person name="Wu L."/>
            <person name="Ma J."/>
        </authorList>
    </citation>
    <scope>NUCLEOTIDE SEQUENCE [LARGE SCALE GENOMIC DNA]</scope>
    <source>
        <strain evidence="4">CECT 7184</strain>
    </source>
</reference>
<gene>
    <name evidence="2" type="ORF">QW060_00090</name>
    <name evidence="3" type="ORF">QW060_17015</name>
</gene>
<dbReference type="RefSeq" id="WP_290361705.1">
    <property type="nucleotide sequence ID" value="NZ_JAUFQU010000001.1"/>
</dbReference>
<keyword evidence="1" id="KW-0732">Signal</keyword>
<reference evidence="2" key="1">
    <citation type="journal article" date="2014" name="Int. J. Syst. Evol. Microbiol.">
        <title>Complete genome of a new Firmicutes species belonging to the dominant human colonic microbiota ('Ruminococcus bicirculans') reveals two chromosomes and a selective capacity to utilize plant glucans.</title>
        <authorList>
            <consortium name="NISC Comparative Sequencing Program"/>
            <person name="Wegmann U."/>
            <person name="Louis P."/>
            <person name="Goesmann A."/>
            <person name="Henrissat B."/>
            <person name="Duncan S.H."/>
            <person name="Flint H.J."/>
        </authorList>
    </citation>
    <scope>NUCLEOTIDE SEQUENCE</scope>
    <source>
        <strain evidence="2">CECT 7184</strain>
    </source>
</reference>
<dbReference type="Gene3D" id="2.40.160.20">
    <property type="match status" value="1"/>
</dbReference>
<feature type="chain" id="PRO_5045032477" evidence="1">
    <location>
        <begin position="21"/>
        <end position="192"/>
    </location>
</feature>
<accession>A0ABT8CPQ5</accession>
<evidence type="ECO:0000313" key="3">
    <source>
        <dbReference type="EMBL" id="MDN3708806.1"/>
    </source>
</evidence>
<organism evidence="2 4">
    <name type="scientific">Paenimyroides ceti</name>
    <dbReference type="NCBI Taxonomy" id="395087"/>
    <lineage>
        <taxon>Bacteria</taxon>
        <taxon>Pseudomonadati</taxon>
        <taxon>Bacteroidota</taxon>
        <taxon>Flavobacteriia</taxon>
        <taxon>Flavobacteriales</taxon>
        <taxon>Flavobacteriaceae</taxon>
        <taxon>Paenimyroides</taxon>
    </lineage>
</organism>
<evidence type="ECO:0000313" key="2">
    <source>
        <dbReference type="EMBL" id="MDN3705537.1"/>
    </source>
</evidence>